<feature type="transmembrane region" description="Helical" evidence="4">
    <location>
        <begin position="138"/>
        <end position="157"/>
    </location>
</feature>
<feature type="transmembrane region" description="Helical" evidence="4">
    <location>
        <begin position="399"/>
        <end position="423"/>
    </location>
</feature>
<accession>A0A5P8N8B7</accession>
<dbReference type="PANTHER" id="PTHR11360:SF315">
    <property type="entry name" value="TRANSPORTER MCH2-RELATED"/>
    <property type="match status" value="1"/>
</dbReference>
<dbReference type="InterPro" id="IPR050327">
    <property type="entry name" value="Proton-linked_MCT"/>
</dbReference>
<dbReference type="SUPFAM" id="SSF103473">
    <property type="entry name" value="MFS general substrate transporter"/>
    <property type="match status" value="1"/>
</dbReference>
<feature type="compositionally biased region" description="Polar residues" evidence="3">
    <location>
        <begin position="25"/>
        <end position="36"/>
    </location>
</feature>
<dbReference type="Pfam" id="PF07690">
    <property type="entry name" value="MFS_1"/>
    <property type="match status" value="1"/>
</dbReference>
<feature type="transmembrane region" description="Helical" evidence="4">
    <location>
        <begin position="371"/>
        <end position="393"/>
    </location>
</feature>
<dbReference type="PANTHER" id="PTHR11360">
    <property type="entry name" value="MONOCARBOXYLATE TRANSPORTER"/>
    <property type="match status" value="1"/>
</dbReference>
<feature type="transmembrane region" description="Helical" evidence="4">
    <location>
        <begin position="311"/>
        <end position="333"/>
    </location>
</feature>
<evidence type="ECO:0000256" key="1">
    <source>
        <dbReference type="ARBA" id="ARBA00004141"/>
    </source>
</evidence>
<dbReference type="InterPro" id="IPR036259">
    <property type="entry name" value="MFS_trans_sf"/>
</dbReference>
<dbReference type="AlphaFoldDB" id="A0A5P8N8B7"/>
<comment type="subcellular location">
    <subcellularLocation>
        <location evidence="1">Membrane</location>
        <topology evidence="1">Multi-pass membrane protein</topology>
    </subcellularLocation>
</comment>
<dbReference type="Gene3D" id="1.20.1250.20">
    <property type="entry name" value="MFS general substrate transporter like domains"/>
    <property type="match status" value="2"/>
</dbReference>
<organism evidence="5">
    <name type="scientific">Cyberlindnera americana</name>
    <dbReference type="NCBI Taxonomy" id="36016"/>
    <lineage>
        <taxon>Eukaryota</taxon>
        <taxon>Fungi</taxon>
        <taxon>Dikarya</taxon>
        <taxon>Ascomycota</taxon>
        <taxon>Saccharomycotina</taxon>
        <taxon>Saccharomycetes</taxon>
        <taxon>Phaffomycetales</taxon>
        <taxon>Phaffomycetaceae</taxon>
        <taxon>Cyberlindnera</taxon>
    </lineage>
</organism>
<dbReference type="InterPro" id="IPR011701">
    <property type="entry name" value="MFS"/>
</dbReference>
<evidence type="ECO:0000256" key="4">
    <source>
        <dbReference type="SAM" id="Phobius"/>
    </source>
</evidence>
<dbReference type="GO" id="GO:0022857">
    <property type="term" value="F:transmembrane transporter activity"/>
    <property type="evidence" value="ECO:0007669"/>
    <property type="project" value="InterPro"/>
</dbReference>
<feature type="region of interest" description="Disordered" evidence="3">
    <location>
        <begin position="1"/>
        <end position="36"/>
    </location>
</feature>
<name>A0A5P8N8B7_9ASCO</name>
<feature type="transmembrane region" description="Helical" evidence="4">
    <location>
        <begin position="95"/>
        <end position="126"/>
    </location>
</feature>
<evidence type="ECO:0000313" key="5">
    <source>
        <dbReference type="EMBL" id="QFR37050.1"/>
    </source>
</evidence>
<dbReference type="EMBL" id="MK890545">
    <property type="protein sequence ID" value="QFR37050.1"/>
    <property type="molecule type" value="Genomic_DNA"/>
</dbReference>
<keyword evidence="4" id="KW-0472">Membrane</keyword>
<keyword evidence="4" id="KW-0812">Transmembrane</keyword>
<feature type="transmembrane region" description="Helical" evidence="4">
    <location>
        <begin position="470"/>
        <end position="492"/>
    </location>
</feature>
<evidence type="ECO:0000256" key="3">
    <source>
        <dbReference type="SAM" id="MobiDB-lite"/>
    </source>
</evidence>
<feature type="transmembrane region" description="Helical" evidence="4">
    <location>
        <begin position="257"/>
        <end position="277"/>
    </location>
</feature>
<proteinExistence type="inferred from homology"/>
<feature type="compositionally biased region" description="Low complexity" evidence="3">
    <location>
        <begin position="7"/>
        <end position="16"/>
    </location>
</feature>
<dbReference type="GO" id="GO:0016020">
    <property type="term" value="C:membrane"/>
    <property type="evidence" value="ECO:0007669"/>
    <property type="project" value="UniProtKB-SubCell"/>
</dbReference>
<reference evidence="5" key="1">
    <citation type="journal article" date="2019" name="Front. Microbiol.">
        <title>An Overview of Genes From Cyberlindnera americana, a Symbiont Yeast Isolated From the Gut of the Bark Beetle Dendroctonus rhizophagus (Curculionidae: Scolytinae), Involved in the Detoxification Process Using Genome and Transcriptome Data.</title>
        <authorList>
            <person name="Soto-Robles L.V."/>
            <person name="Torres-Banda V."/>
            <person name="Rivera-Orduna F.N."/>
            <person name="Curiel-Quesada E."/>
            <person name="Hidalgo-Lara M.E."/>
            <person name="Zuniga G."/>
        </authorList>
    </citation>
    <scope>NUCLEOTIDE SEQUENCE</scope>
    <source>
        <strain evidence="5">ChDrAdgY46</strain>
    </source>
</reference>
<comment type="similarity">
    <text evidence="2">Belongs to the major facilitator superfamily. Monocarboxylate porter (TC 2.A.1.13) family.</text>
</comment>
<feature type="transmembrane region" description="Helical" evidence="4">
    <location>
        <begin position="198"/>
        <end position="219"/>
    </location>
</feature>
<feature type="transmembrane region" description="Helical" evidence="4">
    <location>
        <begin position="435"/>
        <end position="458"/>
    </location>
</feature>
<feature type="transmembrane region" description="Helical" evidence="4">
    <location>
        <begin position="225"/>
        <end position="245"/>
    </location>
</feature>
<sequence length="548" mass="60752">MASLDLSSQPSVSSSNEVEEVSKVQPYNNDNESLESQLRREFTIEDALMISANEEQNDIETQSQPEPTILEKVYSHKSSTGDEPAQLDLPPDGGYGWVCCVCSGLVFFTTWGSNSAFGVYLSYYINNDVFPGATRMDFAWIAGIFTCCVSIFSPVALTMDKLIGMKPTMSIAIVMNFIGYMLASFATKLWQLYICQGVVVGSAYSLIFVPATTVVPNWFLKKRSLASGIMCTGTGLGGLFYSLTVNAMIQKTGDQRWSLRFVAITTTIIMIIAVTFIKRRNPPPKPKLSFANFFKILGSMFNPHVLVKGKLWYMSFWFCLTMLGYSITLFSYASAATALGLSQHQASVLTAILNTAQALGRPSMGFIADWWVGRINYTMILNGTVMVFVFAFWMQARSFAALLLCGICLGATLGVGNVMNPVLAADAFLPEEFACAWAIMNIWQGVFVMFSEVIALSLEDTALTNPFQHAQIFAGFMFFAGLLCLIPLREYFVKKELKKRSLTLEKLSFSGGKADSTDKESDIKNDAKFVDLLKKTSYWKRALYPIKV</sequence>
<evidence type="ECO:0000256" key="2">
    <source>
        <dbReference type="ARBA" id="ARBA00006727"/>
    </source>
</evidence>
<protein>
    <submittedName>
        <fullName evidence="5">MFS transporter</fullName>
    </submittedName>
</protein>
<keyword evidence="4" id="KW-1133">Transmembrane helix</keyword>
<gene>
    <name evidence="5" type="ORF">g368</name>
</gene>
<dbReference type="CDD" id="cd17352">
    <property type="entry name" value="MFS_MCT_SLC16"/>
    <property type="match status" value="1"/>
</dbReference>
<feature type="transmembrane region" description="Helical" evidence="4">
    <location>
        <begin position="169"/>
        <end position="186"/>
    </location>
</feature>